<sequence>MLDECTNALDAPGEGSQWASDEAAESRDLPESSPKTLDSVGNAVGQASVRQQMPIEDSQCLVVDNETIANVPDPPTTHYELPTSRIESPTSVKYAPTRTHSATSTDFVLPVSEPTPKEPDKLKGGDWHDDGAGGGCPDSHRVRKSMPTGNRGQDTKCKAKRLDHSPAPPTPLPKCTGHVIRPYRVPRRRGRLKSSTESISGTRTRQNAYHTRAGPMRLLLPLSTSKKRITFTAGGPQQGAGVESKMTKLGIRAINTKTSEMRGNLPLSEMRPKEPGKTKETGGGGDGTVSSEFADSHRIKKSMLADIRSQQGKLETKRPNGSPAPSKPTRNDFSHPPGTIRDPRRRGRIKTDLRNVHNAEARGRNASILTIPILPPCELARTLWNVANTYWRHGIPPEHTHSVDKPLLFQAAASQQRHKAEDERTANGFPKWKLQQRGASNTTKHRPYSHGLEALLAEACTLIYWIYY</sequence>
<reference evidence="3" key="2">
    <citation type="submission" date="2015-01" db="EMBL/GenBank/DDBJ databases">
        <title>Evolutionary Origins and Diversification of the Mycorrhizal Mutualists.</title>
        <authorList>
            <consortium name="DOE Joint Genome Institute"/>
            <consortium name="Mycorrhizal Genomics Consortium"/>
            <person name="Kohler A."/>
            <person name="Kuo A."/>
            <person name="Nagy L.G."/>
            <person name="Floudas D."/>
            <person name="Copeland A."/>
            <person name="Barry K.W."/>
            <person name="Cichocki N."/>
            <person name="Veneault-Fourrey C."/>
            <person name="LaButti K."/>
            <person name="Lindquist E.A."/>
            <person name="Lipzen A."/>
            <person name="Lundell T."/>
            <person name="Morin E."/>
            <person name="Murat C."/>
            <person name="Riley R."/>
            <person name="Ohm R."/>
            <person name="Sun H."/>
            <person name="Tunlid A."/>
            <person name="Henrissat B."/>
            <person name="Grigoriev I.V."/>
            <person name="Hibbett D.S."/>
            <person name="Martin F."/>
        </authorList>
    </citation>
    <scope>NUCLEOTIDE SEQUENCE [LARGE SCALE GENOMIC DNA]</scope>
    <source>
        <strain evidence="3">441</strain>
    </source>
</reference>
<evidence type="ECO:0000313" key="2">
    <source>
        <dbReference type="EMBL" id="KIK22949.1"/>
    </source>
</evidence>
<feature type="region of interest" description="Disordered" evidence="1">
    <location>
        <begin position="1"/>
        <end position="51"/>
    </location>
</feature>
<dbReference type="Proteomes" id="UP000054018">
    <property type="component" value="Unassembled WGS sequence"/>
</dbReference>
<feature type="region of interest" description="Disordered" evidence="1">
    <location>
        <begin position="260"/>
        <end position="296"/>
    </location>
</feature>
<name>A0A0C9ZAG1_9AGAM</name>
<proteinExistence type="predicted"/>
<accession>A0A0C9ZAG1</accession>
<dbReference type="OrthoDB" id="10447303at2759"/>
<feature type="compositionally biased region" description="Basic and acidic residues" evidence="1">
    <location>
        <begin position="270"/>
        <end position="280"/>
    </location>
</feature>
<keyword evidence="3" id="KW-1185">Reference proteome</keyword>
<evidence type="ECO:0000313" key="3">
    <source>
        <dbReference type="Proteomes" id="UP000054018"/>
    </source>
</evidence>
<feature type="compositionally biased region" description="Basic and acidic residues" evidence="1">
    <location>
        <begin position="153"/>
        <end position="164"/>
    </location>
</feature>
<gene>
    <name evidence="2" type="ORF">PISMIDRAFT_11218</name>
</gene>
<evidence type="ECO:0000256" key="1">
    <source>
        <dbReference type="SAM" id="MobiDB-lite"/>
    </source>
</evidence>
<dbReference type="HOGENOM" id="CLU_584101_0_0_1"/>
<feature type="region of interest" description="Disordered" evidence="1">
    <location>
        <begin position="68"/>
        <end position="178"/>
    </location>
</feature>
<protein>
    <submittedName>
        <fullName evidence="2">Uncharacterized protein</fullName>
    </submittedName>
</protein>
<reference evidence="2 3" key="1">
    <citation type="submission" date="2014-04" db="EMBL/GenBank/DDBJ databases">
        <authorList>
            <consortium name="DOE Joint Genome Institute"/>
            <person name="Kuo A."/>
            <person name="Kohler A."/>
            <person name="Costa M.D."/>
            <person name="Nagy L.G."/>
            <person name="Floudas D."/>
            <person name="Copeland A."/>
            <person name="Barry K.W."/>
            <person name="Cichocki N."/>
            <person name="Veneault-Fourrey C."/>
            <person name="LaButti K."/>
            <person name="Lindquist E.A."/>
            <person name="Lipzen A."/>
            <person name="Lundell T."/>
            <person name="Morin E."/>
            <person name="Murat C."/>
            <person name="Sun H."/>
            <person name="Tunlid A."/>
            <person name="Henrissat B."/>
            <person name="Grigoriev I.V."/>
            <person name="Hibbett D.S."/>
            <person name="Martin F."/>
            <person name="Nordberg H.P."/>
            <person name="Cantor M.N."/>
            <person name="Hua S.X."/>
        </authorList>
    </citation>
    <scope>NUCLEOTIDE SEQUENCE [LARGE SCALE GENOMIC DNA]</scope>
    <source>
        <strain evidence="2 3">441</strain>
    </source>
</reference>
<dbReference type="EMBL" id="KN833732">
    <property type="protein sequence ID" value="KIK22949.1"/>
    <property type="molecule type" value="Genomic_DNA"/>
</dbReference>
<feature type="region of interest" description="Disordered" evidence="1">
    <location>
        <begin position="309"/>
        <end position="348"/>
    </location>
</feature>
<organism evidence="2 3">
    <name type="scientific">Pisolithus microcarpus 441</name>
    <dbReference type="NCBI Taxonomy" id="765257"/>
    <lineage>
        <taxon>Eukaryota</taxon>
        <taxon>Fungi</taxon>
        <taxon>Dikarya</taxon>
        <taxon>Basidiomycota</taxon>
        <taxon>Agaricomycotina</taxon>
        <taxon>Agaricomycetes</taxon>
        <taxon>Agaricomycetidae</taxon>
        <taxon>Boletales</taxon>
        <taxon>Sclerodermatineae</taxon>
        <taxon>Pisolithaceae</taxon>
        <taxon>Pisolithus</taxon>
    </lineage>
</organism>
<feature type="compositionally biased region" description="Basic and acidic residues" evidence="1">
    <location>
        <begin position="115"/>
        <end position="131"/>
    </location>
</feature>
<dbReference type="AlphaFoldDB" id="A0A0C9ZAG1"/>